<feature type="coiled-coil region" evidence="1">
    <location>
        <begin position="76"/>
        <end position="103"/>
    </location>
</feature>
<sequence length="207" mass="23887">MLTLTIILTVIFLLTSLSVTTNSKYGDNYEGREMVRIVSLCQFITLLIIMFLCFITAIQVNGANKIKSQIILMKPLEKYKIDVAITEKELLKVERLIDRAIDKNNPNVSVKMENNVKIYSFLGSSDLGSAELGNAEKQKLLIQYIHKQNEIADQLIYIKKLAYGDDFYKLQQEYSVYANSMFFGWAIRRYSIKENYIPVLNQIYTPN</sequence>
<protein>
    <submittedName>
        <fullName evidence="3">Uncharacterized protein</fullName>
    </submittedName>
</protein>
<evidence type="ECO:0000256" key="2">
    <source>
        <dbReference type="SAM" id="Phobius"/>
    </source>
</evidence>
<evidence type="ECO:0000256" key="1">
    <source>
        <dbReference type="SAM" id="Coils"/>
    </source>
</evidence>
<reference evidence="3" key="1">
    <citation type="submission" date="2020-04" db="EMBL/GenBank/DDBJ databases">
        <authorList>
            <person name="Chiriac C."/>
            <person name="Salcher M."/>
            <person name="Ghai R."/>
            <person name="Kavagutti S V."/>
        </authorList>
    </citation>
    <scope>NUCLEOTIDE SEQUENCE</scope>
</reference>
<keyword evidence="2" id="KW-1133">Transmembrane helix</keyword>
<keyword evidence="2" id="KW-0472">Membrane</keyword>
<organism evidence="3">
    <name type="scientific">uncultured Caudovirales phage</name>
    <dbReference type="NCBI Taxonomy" id="2100421"/>
    <lineage>
        <taxon>Viruses</taxon>
        <taxon>Duplodnaviria</taxon>
        <taxon>Heunggongvirae</taxon>
        <taxon>Uroviricota</taxon>
        <taxon>Caudoviricetes</taxon>
        <taxon>Peduoviridae</taxon>
        <taxon>Maltschvirus</taxon>
        <taxon>Maltschvirus maltsch</taxon>
    </lineage>
</organism>
<keyword evidence="1" id="KW-0175">Coiled coil</keyword>
<proteinExistence type="predicted"/>
<gene>
    <name evidence="3" type="ORF">UFOVP286_71</name>
</gene>
<accession>A0A6J5LRX4</accession>
<dbReference type="EMBL" id="LR796304">
    <property type="protein sequence ID" value="CAB4135817.1"/>
    <property type="molecule type" value="Genomic_DNA"/>
</dbReference>
<keyword evidence="2" id="KW-0812">Transmembrane</keyword>
<feature type="transmembrane region" description="Helical" evidence="2">
    <location>
        <begin position="34"/>
        <end position="58"/>
    </location>
</feature>
<evidence type="ECO:0000313" key="3">
    <source>
        <dbReference type="EMBL" id="CAB4135817.1"/>
    </source>
</evidence>
<name>A0A6J5LRX4_9CAUD</name>